<dbReference type="Proteomes" id="UP000182491">
    <property type="component" value="Unassembled WGS sequence"/>
</dbReference>
<evidence type="ECO:0000313" key="2">
    <source>
        <dbReference type="Proteomes" id="UP000182491"/>
    </source>
</evidence>
<keyword evidence="1" id="KW-0808">Transferase</keyword>
<dbReference type="Gene3D" id="3.40.50.300">
    <property type="entry name" value="P-loop containing nucleotide triphosphate hydrolases"/>
    <property type="match status" value="1"/>
</dbReference>
<organism evidence="1 2">
    <name type="scientific">Pontibacter akesuensis</name>
    <dbReference type="NCBI Taxonomy" id="388950"/>
    <lineage>
        <taxon>Bacteria</taxon>
        <taxon>Pseudomonadati</taxon>
        <taxon>Bacteroidota</taxon>
        <taxon>Cytophagia</taxon>
        <taxon>Cytophagales</taxon>
        <taxon>Hymenobacteraceae</taxon>
        <taxon>Pontibacter</taxon>
    </lineage>
</organism>
<protein>
    <submittedName>
        <fullName evidence="1">Adenylate kinase</fullName>
    </submittedName>
</protein>
<dbReference type="EMBL" id="FPCA01000003">
    <property type="protein sequence ID" value="SFU79190.1"/>
    <property type="molecule type" value="Genomic_DNA"/>
</dbReference>
<dbReference type="InterPro" id="IPR027417">
    <property type="entry name" value="P-loop_NTPase"/>
</dbReference>
<dbReference type="GO" id="GO:0016301">
    <property type="term" value="F:kinase activity"/>
    <property type="evidence" value="ECO:0007669"/>
    <property type="project" value="UniProtKB-KW"/>
</dbReference>
<reference evidence="2" key="1">
    <citation type="submission" date="2016-10" db="EMBL/GenBank/DDBJ databases">
        <authorList>
            <person name="Varghese N."/>
        </authorList>
    </citation>
    <scope>NUCLEOTIDE SEQUENCE [LARGE SCALE GENOMIC DNA]</scope>
    <source>
        <strain evidence="2">DSM 18820</strain>
    </source>
</reference>
<evidence type="ECO:0000313" key="1">
    <source>
        <dbReference type="EMBL" id="SFU79190.1"/>
    </source>
</evidence>
<accession>A0A1I7J207</accession>
<dbReference type="SUPFAM" id="SSF52540">
    <property type="entry name" value="P-loop containing nucleoside triphosphate hydrolases"/>
    <property type="match status" value="1"/>
</dbReference>
<gene>
    <name evidence="1" type="ORF">SAMN04487941_2416</name>
</gene>
<sequence>MNSHLALLFGTLNSTNIKYFLLTDFEGDFESADVDLFVRADDKRVFEELLFSLGWYKRKEPARHLNHFFYYLPNSEVYLDVKYALSFAHGHNDCFTYAQQDGALAKATLNNKGVCRPTGLDAVLLYAAHLAYKERGKLEEKHRHYLSSYITRYKAECEPTMLPLLEEMESWLNRSFPLQLQELQQLVAPYFRHEKKEMVRSNSRFTKYGYGLNVLFLGTDGAGKTTLIKEVRQQLNLKSSLLYLGMGENGWTTPLFKRFYARRSQNKPLNRVLGLLRTLVILPSEFMLRILPVKMKSKYSVVLIDRFPGFVFSNGNPGRKLLYKTILPKPDLVFFLHADPEVLVSRKPVEITLEGSRANITKFKKVAEVISKGKYVSIDTSKLTISEARDCIISEIYKHSKVYDNLFTLKLD</sequence>
<keyword evidence="2" id="KW-1185">Reference proteome</keyword>
<dbReference type="AlphaFoldDB" id="A0A1I7J207"/>
<name>A0A1I7J207_9BACT</name>
<proteinExistence type="predicted"/>
<keyword evidence="1" id="KW-0418">Kinase</keyword>
<dbReference type="STRING" id="388950.GCA_001611675_02651"/>